<evidence type="ECO:0000313" key="6">
    <source>
        <dbReference type="EMBL" id="AIF15650.1"/>
    </source>
</evidence>
<dbReference type="SUPFAM" id="SSF54197">
    <property type="entry name" value="HIT-like"/>
    <property type="match status" value="2"/>
</dbReference>
<keyword evidence="2 6" id="KW-0548">Nucleotidyltransferase</keyword>
<proteinExistence type="predicted"/>
<dbReference type="PIRSF" id="PIRSF000808">
    <property type="entry name" value="GalT"/>
    <property type="match status" value="1"/>
</dbReference>
<gene>
    <name evidence="6" type="primary">GALT</name>
    <name evidence="6" type="synonym">galT</name>
</gene>
<feature type="domain" description="Galactose-1-phosphate uridyl transferase N-terminal" evidence="5">
    <location>
        <begin position="18"/>
        <end position="164"/>
    </location>
</feature>
<dbReference type="PANTHER" id="PTHR42763">
    <property type="entry name" value="ADP-GLUCOSE PHOSPHORYLASE"/>
    <property type="match status" value="1"/>
</dbReference>
<accession>A0A075HK71</accession>
<protein>
    <submittedName>
        <fullName evidence="6">Galactose-1-phosphate uridylyltransferase (GalT, GALT)</fullName>
        <ecNumber evidence="6">2.7.7.12</ecNumber>
    </submittedName>
</protein>
<evidence type="ECO:0000256" key="2">
    <source>
        <dbReference type="ARBA" id="ARBA00022695"/>
    </source>
</evidence>
<feature type="active site" description="Tele-UMP-histidine intermediate" evidence="4">
    <location>
        <position position="163"/>
    </location>
</feature>
<evidence type="ECO:0000256" key="1">
    <source>
        <dbReference type="ARBA" id="ARBA00022679"/>
    </source>
</evidence>
<evidence type="ECO:0000256" key="4">
    <source>
        <dbReference type="PIRSR" id="PIRSR000808-1"/>
    </source>
</evidence>
<dbReference type="PANTHER" id="PTHR42763:SF2">
    <property type="entry name" value="ADP-GLUCOSE PHOSPHORYLASE"/>
    <property type="match status" value="1"/>
</dbReference>
<sequence length="339" mass="38322">MGDMRKDYVLEREVIVHPTTKKNTDTKKCPYCPGNESMTNPSLLSLVAKDGMLQRLQDSEDFFVDDWSVRVFESKEPTVSTSTKNSYSDRPLYSEPAYGYHYIVVVSPNHKDTLATISIEQWSNVLVVVQDRLRWLYTQKGVTYVTIFVNHGKESGSNVEHSHINMVSFSTLPPRIDEEAEASHQILNEKGVCPMCQVVNTETGGPRQILQTEGFIAFCPWAPSHPFEFWICPKKHSTSFSKITQKEINDVSLILRATLGGLTKEIKDVSFNLAFHLSPEKKNSRQIHWHIEVYPITEHWSGLERGYGVFLNTISPEKAAEALGAACRKELASLVGIDD</sequence>
<dbReference type="InterPro" id="IPR036265">
    <property type="entry name" value="HIT-like_sf"/>
</dbReference>
<dbReference type="EC" id="2.7.7.12" evidence="6"/>
<dbReference type="Gene3D" id="3.30.428.10">
    <property type="entry name" value="HIT-like"/>
    <property type="match status" value="2"/>
</dbReference>
<dbReference type="GO" id="GO:0008270">
    <property type="term" value="F:zinc ion binding"/>
    <property type="evidence" value="ECO:0007669"/>
    <property type="project" value="InterPro"/>
</dbReference>
<dbReference type="GO" id="GO:0008108">
    <property type="term" value="F:UDP-glucose:hexose-1-phosphate uridylyltransferase activity"/>
    <property type="evidence" value="ECO:0007669"/>
    <property type="project" value="UniProtKB-EC"/>
</dbReference>
<dbReference type="InterPro" id="IPR005849">
    <property type="entry name" value="GalP_Utransf_N"/>
</dbReference>
<dbReference type="InterPro" id="IPR053177">
    <property type="entry name" value="ADP-glucose_phosphorylase"/>
</dbReference>
<keyword evidence="1 6" id="KW-0808">Transferase</keyword>
<dbReference type="Pfam" id="PF01087">
    <property type="entry name" value="GalP_UDP_transf"/>
    <property type="match status" value="1"/>
</dbReference>
<dbReference type="GO" id="GO:0006012">
    <property type="term" value="P:galactose metabolic process"/>
    <property type="evidence" value="ECO:0007669"/>
    <property type="project" value="InterPro"/>
</dbReference>
<reference evidence="6" key="1">
    <citation type="journal article" date="2014" name="Genome Biol. Evol.">
        <title>Pangenome evidence for extensive interdomain horizontal transfer affecting lineage core and shell genes in uncultured planktonic thaumarchaeota and euryarchaeota.</title>
        <authorList>
            <person name="Deschamps P."/>
            <person name="Zivanovic Y."/>
            <person name="Moreira D."/>
            <person name="Rodriguez-Valera F."/>
            <person name="Lopez-Garcia P."/>
        </authorList>
    </citation>
    <scope>NUCLEOTIDE SEQUENCE</scope>
</reference>
<dbReference type="InterPro" id="IPR001937">
    <property type="entry name" value="GalP_UDPtransf1"/>
</dbReference>
<name>A0A075HK71_9ARCH</name>
<keyword evidence="3" id="KW-0119">Carbohydrate metabolism</keyword>
<evidence type="ECO:0000256" key="3">
    <source>
        <dbReference type="ARBA" id="ARBA00023277"/>
    </source>
</evidence>
<evidence type="ECO:0000259" key="5">
    <source>
        <dbReference type="Pfam" id="PF01087"/>
    </source>
</evidence>
<dbReference type="EMBL" id="KF901033">
    <property type="protein sequence ID" value="AIF15650.1"/>
    <property type="molecule type" value="Genomic_DNA"/>
</dbReference>
<dbReference type="AlphaFoldDB" id="A0A075HK71"/>
<organism evidence="6">
    <name type="scientific">uncultured marine thaumarchaeote KM3_70_F07</name>
    <dbReference type="NCBI Taxonomy" id="1456256"/>
    <lineage>
        <taxon>Archaea</taxon>
        <taxon>Nitrososphaerota</taxon>
        <taxon>environmental samples</taxon>
    </lineage>
</organism>